<evidence type="ECO:0000313" key="3">
    <source>
        <dbReference type="EMBL" id="OSS52030.1"/>
    </source>
</evidence>
<name>A0A1Y2M7H2_EPING</name>
<evidence type="ECO:0000256" key="2">
    <source>
        <dbReference type="SAM" id="Phobius"/>
    </source>
</evidence>
<proteinExistence type="predicted"/>
<feature type="region of interest" description="Disordered" evidence="1">
    <location>
        <begin position="212"/>
        <end position="249"/>
    </location>
</feature>
<feature type="compositionally biased region" description="Polar residues" evidence="1">
    <location>
        <begin position="9"/>
        <end position="20"/>
    </location>
</feature>
<keyword evidence="4" id="KW-1185">Reference proteome</keyword>
<dbReference type="Proteomes" id="UP000193240">
    <property type="component" value="Unassembled WGS sequence"/>
</dbReference>
<feature type="compositionally biased region" description="Low complexity" evidence="1">
    <location>
        <begin position="181"/>
        <end position="192"/>
    </location>
</feature>
<feature type="region of interest" description="Disordered" evidence="1">
    <location>
        <begin position="170"/>
        <end position="192"/>
    </location>
</feature>
<dbReference type="AlphaFoldDB" id="A0A1Y2M7H2"/>
<gene>
    <name evidence="3" type="ORF">B5807_03698</name>
</gene>
<reference evidence="3 4" key="1">
    <citation type="journal article" date="2017" name="Genome Announc.">
        <title>Genome sequence of the saprophytic ascomycete Epicoccum nigrum ICMP 19927 strain isolated from New Zealand.</title>
        <authorList>
            <person name="Fokin M."/>
            <person name="Fleetwood D."/>
            <person name="Weir B.S."/>
            <person name="Villas-Boas S.G."/>
        </authorList>
    </citation>
    <scope>NUCLEOTIDE SEQUENCE [LARGE SCALE GENOMIC DNA]</scope>
    <source>
        <strain evidence="3 4">ICMP 19927</strain>
    </source>
</reference>
<feature type="region of interest" description="Disordered" evidence="1">
    <location>
        <begin position="1"/>
        <end position="37"/>
    </location>
</feature>
<feature type="region of interest" description="Disordered" evidence="1">
    <location>
        <begin position="275"/>
        <end position="298"/>
    </location>
</feature>
<evidence type="ECO:0000313" key="4">
    <source>
        <dbReference type="Proteomes" id="UP000193240"/>
    </source>
</evidence>
<organism evidence="3 4">
    <name type="scientific">Epicoccum nigrum</name>
    <name type="common">Soil fungus</name>
    <name type="synonym">Epicoccum purpurascens</name>
    <dbReference type="NCBI Taxonomy" id="105696"/>
    <lineage>
        <taxon>Eukaryota</taxon>
        <taxon>Fungi</taxon>
        <taxon>Dikarya</taxon>
        <taxon>Ascomycota</taxon>
        <taxon>Pezizomycotina</taxon>
        <taxon>Dothideomycetes</taxon>
        <taxon>Pleosporomycetidae</taxon>
        <taxon>Pleosporales</taxon>
        <taxon>Pleosporineae</taxon>
        <taxon>Didymellaceae</taxon>
        <taxon>Epicoccum</taxon>
    </lineage>
</organism>
<keyword evidence="2" id="KW-1133">Transmembrane helix</keyword>
<protein>
    <submittedName>
        <fullName evidence="3">Uncharacterized protein</fullName>
    </submittedName>
</protein>
<keyword evidence="2" id="KW-0472">Membrane</keyword>
<evidence type="ECO:0000256" key="1">
    <source>
        <dbReference type="SAM" id="MobiDB-lite"/>
    </source>
</evidence>
<accession>A0A1Y2M7H2</accession>
<feature type="compositionally biased region" description="Low complexity" evidence="1">
    <location>
        <begin position="219"/>
        <end position="244"/>
    </location>
</feature>
<keyword evidence="2" id="KW-0812">Transmembrane</keyword>
<sequence length="340" mass="34263">MPGSVWPRASTTAPAKQSASCPLFPSSAMRTRRRTPSSLKRLDAATLACAVVAASMSQPCTVCASPPGRCFPVLRLGLKISGSGAGGFEGLGGLLWRGRRKEGRVGVAPAAAAAAAATTADGVVEMALKGMGDVNVGAGRRKRCDGGGRGVFGCAGLAARTALGVGEDGEVRRRFGRGPGSKSSSVSPSSCSSFSGETCWRGSGTAVSFCHLSPPPSSPSSSSSDMSSSSTGRSTPNSPSSSSSARDGLDCSSILSTRANFRPAFARGAYAAPVSPLPPRSSTLSRAARGVTTSPTRTGATTKRFAGVILLNCSCGLACSVCVCALTAWRRLDFGLGLGV</sequence>
<dbReference type="EMBL" id="KZ107840">
    <property type="protein sequence ID" value="OSS52030.1"/>
    <property type="molecule type" value="Genomic_DNA"/>
</dbReference>
<dbReference type="InParanoid" id="A0A1Y2M7H2"/>
<feature type="transmembrane region" description="Helical" evidence="2">
    <location>
        <begin position="305"/>
        <end position="329"/>
    </location>
</feature>